<dbReference type="InterPro" id="IPR005707">
    <property type="entry name" value="Ribosomal_uS2_euk/arc"/>
</dbReference>
<evidence type="ECO:0000256" key="3">
    <source>
        <dbReference type="ARBA" id="ARBA00023274"/>
    </source>
</evidence>
<proteinExistence type="inferred from homology"/>
<geneLocation type="nucleomorph" evidence="4"/>
<reference evidence="4" key="1">
    <citation type="journal article" date="2015" name="Genome Biol. Evol.">
        <title>Nucleomorph Genome Sequences of Two Chlorarachniophytes, Amorphochlora amoebiformis and Lotharella vacuolata.</title>
        <authorList>
            <person name="Suzuki S."/>
            <person name="Shirato S."/>
            <person name="Hirakawa Y."/>
            <person name="Ishida K."/>
        </authorList>
    </citation>
    <scope>NUCLEOTIDE SEQUENCE</scope>
    <source>
        <strain evidence="4">CCMP2058</strain>
    </source>
</reference>
<keyword evidence="4" id="KW-0542">Nucleomorph</keyword>
<dbReference type="Pfam" id="PF00318">
    <property type="entry name" value="Ribosomal_S2"/>
    <property type="match status" value="1"/>
</dbReference>
<evidence type="ECO:0000256" key="1">
    <source>
        <dbReference type="ARBA" id="ARBA00006242"/>
    </source>
</evidence>
<name>A0A0H5BLX9_9EUKA</name>
<dbReference type="EMBL" id="AB996604">
    <property type="protein sequence ID" value="BAS01967.1"/>
    <property type="molecule type" value="Genomic_DNA"/>
</dbReference>
<accession>A0A0H5BLX9</accession>
<keyword evidence="2 4" id="KW-0689">Ribosomal protein</keyword>
<dbReference type="PRINTS" id="PR00395">
    <property type="entry name" value="RIBOSOMALS2"/>
</dbReference>
<evidence type="ECO:0000313" key="4">
    <source>
        <dbReference type="EMBL" id="BAS01967.1"/>
    </source>
</evidence>
<gene>
    <name evidence="4" type="primary">rps0</name>
</gene>
<dbReference type="InterPro" id="IPR001865">
    <property type="entry name" value="Ribosomal_uS2"/>
</dbReference>
<dbReference type="GO" id="GO:0006412">
    <property type="term" value="P:translation"/>
    <property type="evidence" value="ECO:0007669"/>
    <property type="project" value="InterPro"/>
</dbReference>
<dbReference type="Gene3D" id="3.40.50.10490">
    <property type="entry name" value="Glucose-6-phosphate isomerase like protein, domain 1"/>
    <property type="match status" value="1"/>
</dbReference>
<keyword evidence="3" id="KW-0687">Ribonucleoprotein</keyword>
<dbReference type="AlphaFoldDB" id="A0A0H5BLX9"/>
<organism evidence="4">
    <name type="scientific">Amorphochlora amoebiformis</name>
    <dbReference type="NCBI Taxonomy" id="1561963"/>
    <lineage>
        <taxon>Eukaryota</taxon>
        <taxon>Sar</taxon>
        <taxon>Rhizaria</taxon>
        <taxon>Cercozoa</taxon>
        <taxon>Chlorarachniophyceae</taxon>
        <taxon>Amorphochlora</taxon>
    </lineage>
</organism>
<comment type="similarity">
    <text evidence="1">Belongs to the universal ribosomal protein uS2 family.</text>
</comment>
<dbReference type="GO" id="GO:0003735">
    <property type="term" value="F:structural constituent of ribosome"/>
    <property type="evidence" value="ECO:0007669"/>
    <property type="project" value="InterPro"/>
</dbReference>
<evidence type="ECO:0000256" key="2">
    <source>
        <dbReference type="ARBA" id="ARBA00022980"/>
    </source>
</evidence>
<sequence>MKIPKKILSLLLYSQANIGQLYCYYRMKRYVYYKIRNNVNLLNLLFTYKKMIFLLIMMKNIDQIKKVLVIETNGYANKAVKKFCSLTKTTGFLRNYKAGNFSNRKIQSYFSPSFALVTEPNNDKKIVFELSSLNIPISAVCNSGTSTSYVDIVIPYNTASKFSVSVFYYILSRVYNIVTQAKSVTKHANFIDYIKKSKSRKAIKKSNILRRRDSNPSLTGESRTS</sequence>
<dbReference type="GO" id="GO:0015935">
    <property type="term" value="C:small ribosomal subunit"/>
    <property type="evidence" value="ECO:0007669"/>
    <property type="project" value="InterPro"/>
</dbReference>
<dbReference type="InterPro" id="IPR023591">
    <property type="entry name" value="Ribosomal_uS2_flav_dom_sf"/>
</dbReference>
<dbReference type="PANTHER" id="PTHR11489">
    <property type="entry name" value="40S RIBOSOMAL PROTEIN SA"/>
    <property type="match status" value="1"/>
</dbReference>
<dbReference type="SUPFAM" id="SSF52313">
    <property type="entry name" value="Ribosomal protein S2"/>
    <property type="match status" value="1"/>
</dbReference>
<protein>
    <submittedName>
        <fullName evidence="4">Ribosomal protein S0</fullName>
    </submittedName>
</protein>